<dbReference type="SUPFAM" id="SSF56935">
    <property type="entry name" value="Porins"/>
    <property type="match status" value="1"/>
</dbReference>
<evidence type="ECO:0000259" key="5">
    <source>
        <dbReference type="Pfam" id="PF14905"/>
    </source>
</evidence>
<evidence type="ECO:0000313" key="7">
    <source>
        <dbReference type="Proteomes" id="UP000244905"/>
    </source>
</evidence>
<dbReference type="GO" id="GO:0009279">
    <property type="term" value="C:cell outer membrane"/>
    <property type="evidence" value="ECO:0007669"/>
    <property type="project" value="UniProtKB-SubCell"/>
</dbReference>
<feature type="chain" id="PRO_5016091664" description="Outer membrane protein beta-barrel domain-containing protein" evidence="4">
    <location>
        <begin position="22"/>
        <end position="693"/>
    </location>
</feature>
<evidence type="ECO:0000313" key="6">
    <source>
        <dbReference type="EMBL" id="PWB01804.1"/>
    </source>
</evidence>
<comment type="subcellular location">
    <subcellularLocation>
        <location evidence="1">Cell outer membrane</location>
    </subcellularLocation>
</comment>
<dbReference type="Pfam" id="PF14905">
    <property type="entry name" value="OMP_b-brl_3"/>
    <property type="match status" value="1"/>
</dbReference>
<keyword evidence="2" id="KW-0472">Membrane</keyword>
<evidence type="ECO:0000256" key="1">
    <source>
        <dbReference type="ARBA" id="ARBA00004442"/>
    </source>
</evidence>
<dbReference type="RefSeq" id="WP_107032527.1">
    <property type="nucleotide sequence ID" value="NZ_PUEC01000018.1"/>
</dbReference>
<accession>A0A2V1IMG7</accession>
<organism evidence="6 7">
    <name type="scientific">Duncaniella muris</name>
    <dbReference type="NCBI Taxonomy" id="2094150"/>
    <lineage>
        <taxon>Bacteria</taxon>
        <taxon>Pseudomonadati</taxon>
        <taxon>Bacteroidota</taxon>
        <taxon>Bacteroidia</taxon>
        <taxon>Bacteroidales</taxon>
        <taxon>Muribaculaceae</taxon>
        <taxon>Duncaniella</taxon>
    </lineage>
</organism>
<gene>
    <name evidence="6" type="ORF">C5O23_08525</name>
</gene>
<dbReference type="Proteomes" id="UP000244905">
    <property type="component" value="Unassembled WGS sequence"/>
</dbReference>
<proteinExistence type="predicted"/>
<dbReference type="InterPro" id="IPR036942">
    <property type="entry name" value="Beta-barrel_TonB_sf"/>
</dbReference>
<sequence>MNTKTFITGLTILFAFITAKAQHQAVPDSLTHELQEIIVTAKQPATKLVGSTLVSTIPGSKLATLGNALDVLAQLPMIKVQDDAVCVIGKNNLEIYINGREMRDEQELRQILSSNLKKVELLMAPGAAYASTTDAVLKITTRRNFIDGLSATNQLRVQRRRKWSVMDDLDLSYRAANWDLFVNSSVNYNNSLAKGSTTNALTYEGTKTVVGSSQNNSYPTATGVVKAGFNYAKGTQSAGAYYRYNPEHGDFKNSGTEWIDNNPALRRDIDKHIRAHSHLASVYYENTFANKYRIHFDGDFRISEGNSSVATTYPESADPDVNSTDKRKSSLWAAKLYLDYPIWNGNFTIGTQDSYTHTRLDYHMLNNLIGEYIPSSLTDTKQTSAALFASWSRMFGKFSLSAGARYEYVDYDFKTDGKRDKDVSRRDHMLTPDISLGYTFNNDAQISLSYKMSTVKPPYSRLTGSLNYVGQHEIEGGNPSLRDERMHDIRLFGMWKDFILQGDLTRSLDTYAYIKELYPANSLQLLMHPVNIDVTALSLYLVWSKPVGCWTPNVTAGLYRQWLTLDNTSHNKPIFSYYFDNTFSLPHGWSITANMNGQTEGDMHTNRFGATWMSIDASVVKTFLNRSLTVRLSATDIFNTANNDWTMNTCGVFVDKKQSYDRRGIALSLIYRFQPRKSAYKGVPASEAELKRL</sequence>
<dbReference type="Gene3D" id="2.40.170.20">
    <property type="entry name" value="TonB-dependent receptor, beta-barrel domain"/>
    <property type="match status" value="1"/>
</dbReference>
<reference evidence="7" key="1">
    <citation type="submission" date="2018-02" db="EMBL/GenBank/DDBJ databases">
        <authorList>
            <person name="Clavel T."/>
            <person name="Strowig T."/>
        </authorList>
    </citation>
    <scope>NUCLEOTIDE SEQUENCE [LARGE SCALE GENOMIC DNA]</scope>
    <source>
        <strain evidence="7">DSM 103720</strain>
    </source>
</reference>
<keyword evidence="4" id="KW-0732">Signal</keyword>
<evidence type="ECO:0000256" key="2">
    <source>
        <dbReference type="ARBA" id="ARBA00023136"/>
    </source>
</evidence>
<feature type="signal peptide" evidence="4">
    <location>
        <begin position="1"/>
        <end position="21"/>
    </location>
</feature>
<dbReference type="AlphaFoldDB" id="A0A2V1IMG7"/>
<protein>
    <recommendedName>
        <fullName evidence="5">Outer membrane protein beta-barrel domain-containing protein</fullName>
    </recommendedName>
</protein>
<feature type="domain" description="Outer membrane protein beta-barrel" evidence="5">
    <location>
        <begin position="296"/>
        <end position="671"/>
    </location>
</feature>
<dbReference type="GeneID" id="82526389"/>
<comment type="caution">
    <text evidence="6">The sequence shown here is derived from an EMBL/GenBank/DDBJ whole genome shotgun (WGS) entry which is preliminary data.</text>
</comment>
<evidence type="ECO:0000256" key="4">
    <source>
        <dbReference type="SAM" id="SignalP"/>
    </source>
</evidence>
<keyword evidence="3" id="KW-0998">Cell outer membrane</keyword>
<dbReference type="EMBL" id="PUEC01000018">
    <property type="protein sequence ID" value="PWB01804.1"/>
    <property type="molecule type" value="Genomic_DNA"/>
</dbReference>
<dbReference type="InterPro" id="IPR041700">
    <property type="entry name" value="OMP_b-brl_3"/>
</dbReference>
<keyword evidence="7" id="KW-1185">Reference proteome</keyword>
<evidence type="ECO:0000256" key="3">
    <source>
        <dbReference type="ARBA" id="ARBA00023237"/>
    </source>
</evidence>
<name>A0A2V1IMG7_9BACT</name>